<gene>
    <name evidence="2" type="ORF">SMSRO_SF012430</name>
</gene>
<dbReference type="AlphaFoldDB" id="A0A2P6FD76"/>
<name>A0A2P6FD76_9MOLU</name>
<keyword evidence="3" id="KW-1185">Reference proteome</keyword>
<dbReference type="RefSeq" id="WP_040093556.1">
    <property type="nucleotide sequence ID" value="NZ_CM020866.1"/>
</dbReference>
<dbReference type="PROSITE" id="PS51257">
    <property type="entry name" value="PROKAR_LIPOPROTEIN"/>
    <property type="match status" value="1"/>
</dbReference>
<dbReference type="OrthoDB" id="388894at2"/>
<comment type="caution">
    <text evidence="2">The sequence shown here is derived from an EMBL/GenBank/DDBJ whole genome shotgun (WGS) entry which is preliminary data.</text>
</comment>
<evidence type="ECO:0000256" key="1">
    <source>
        <dbReference type="SAM" id="SignalP"/>
    </source>
</evidence>
<evidence type="ECO:0008006" key="4">
    <source>
        <dbReference type="Google" id="ProtNLM"/>
    </source>
</evidence>
<dbReference type="STRING" id="2138.SMSRO_v1c11770"/>
<feature type="chain" id="PRO_5015201917" description="Lipoprotein" evidence="1">
    <location>
        <begin position="21"/>
        <end position="216"/>
    </location>
</feature>
<evidence type="ECO:0000313" key="2">
    <source>
        <dbReference type="EMBL" id="PQM31410.1"/>
    </source>
</evidence>
<protein>
    <recommendedName>
        <fullName evidence="4">Lipoprotein</fullName>
    </recommendedName>
</protein>
<sequence>MKRLLTMFSALTVFSAPVTAVSCNNFATRDRSKISLALFKTQLALVPVFDHQNTIATVTESIFQNAIYEALETNQYRGEVASNELEFTYYQQGTTPTSWTDLTWQQIPSGNEKTTFINVKIKANATSVHFADTTEIIAIALYRTQQADLETIKFNYETKVLATLLVSEMMEYFAVLNPTFYFTPRHFEIQKTATEVEIIAAKNSERYIGKNVITWS</sequence>
<dbReference type="EMBL" id="JTLV02000001">
    <property type="protein sequence ID" value="PQM31410.1"/>
    <property type="molecule type" value="Genomic_DNA"/>
</dbReference>
<dbReference type="Proteomes" id="UP000031565">
    <property type="component" value="Unassembled WGS sequence"/>
</dbReference>
<proteinExistence type="predicted"/>
<keyword evidence="1" id="KW-0732">Signal</keyword>
<reference evidence="2 3" key="1">
    <citation type="journal article" date="2015" name="MBio">
        <title>Genome sequence of the Drosophila melanogaster male-killing Spiroplasma strain MSRO endosymbiont.</title>
        <authorList>
            <person name="Paredes J.C."/>
            <person name="Herren J.K."/>
            <person name="Schupfer F."/>
            <person name="Marin R."/>
            <person name="Claverol S."/>
            <person name="Kuo C.H."/>
            <person name="Lemaitre B."/>
            <person name="Beven L."/>
        </authorList>
    </citation>
    <scope>NUCLEOTIDE SEQUENCE [LARGE SCALE GENOMIC DNA]</scope>
    <source>
        <strain evidence="2 3">MSRO</strain>
    </source>
</reference>
<organism evidence="2 3">
    <name type="scientific">Spiroplasma poulsonii</name>
    <dbReference type="NCBI Taxonomy" id="2138"/>
    <lineage>
        <taxon>Bacteria</taxon>
        <taxon>Bacillati</taxon>
        <taxon>Mycoplasmatota</taxon>
        <taxon>Mollicutes</taxon>
        <taxon>Entomoplasmatales</taxon>
        <taxon>Spiroplasmataceae</taxon>
        <taxon>Spiroplasma</taxon>
    </lineage>
</organism>
<accession>A0A2P6FD76</accession>
<feature type="signal peptide" evidence="1">
    <location>
        <begin position="1"/>
        <end position="20"/>
    </location>
</feature>
<evidence type="ECO:0000313" key="3">
    <source>
        <dbReference type="Proteomes" id="UP000031565"/>
    </source>
</evidence>